<keyword evidence="4" id="KW-0949">S-adenosyl-L-methionine</keyword>
<evidence type="ECO:0000256" key="2">
    <source>
        <dbReference type="ARBA" id="ARBA00022603"/>
    </source>
</evidence>
<dbReference type="InterPro" id="IPR029063">
    <property type="entry name" value="SAM-dependent_MTases_sf"/>
</dbReference>
<keyword evidence="5" id="KW-0443">Lipid metabolism</keyword>
<comment type="similarity">
    <text evidence="1">Belongs to the CFA/CMAS family.</text>
</comment>
<proteinExistence type="inferred from homology"/>
<dbReference type="InterPro" id="IPR050723">
    <property type="entry name" value="CFA/CMAS"/>
</dbReference>
<evidence type="ECO:0000256" key="1">
    <source>
        <dbReference type="ARBA" id="ARBA00010815"/>
    </source>
</evidence>
<dbReference type="SUPFAM" id="SSF53335">
    <property type="entry name" value="S-adenosyl-L-methionine-dependent methyltransferases"/>
    <property type="match status" value="1"/>
</dbReference>
<dbReference type="AlphaFoldDB" id="A0A3L8NY17"/>
<evidence type="ECO:0000256" key="3">
    <source>
        <dbReference type="ARBA" id="ARBA00022679"/>
    </source>
</evidence>
<protein>
    <submittedName>
        <fullName evidence="6">Class I SAM-dependent methyltransferase</fullName>
    </submittedName>
</protein>
<dbReference type="CDD" id="cd02440">
    <property type="entry name" value="AdoMet_MTases"/>
    <property type="match status" value="1"/>
</dbReference>
<dbReference type="PIRSF" id="PIRSF003085">
    <property type="entry name" value="CMAS"/>
    <property type="match status" value="1"/>
</dbReference>
<dbReference type="PANTHER" id="PTHR43667">
    <property type="entry name" value="CYCLOPROPANE-FATTY-ACYL-PHOSPHOLIPID SYNTHASE"/>
    <property type="match status" value="1"/>
</dbReference>
<gene>
    <name evidence="6" type="ORF">D9V37_15210</name>
</gene>
<dbReference type="InterPro" id="IPR003333">
    <property type="entry name" value="CMAS"/>
</dbReference>
<keyword evidence="2 6" id="KW-0489">Methyltransferase</keyword>
<keyword evidence="7" id="KW-1185">Reference proteome</keyword>
<accession>A0A3L8NY17</accession>
<evidence type="ECO:0000313" key="6">
    <source>
        <dbReference type="EMBL" id="RLV47527.1"/>
    </source>
</evidence>
<dbReference type="GO" id="GO:0008610">
    <property type="term" value="P:lipid biosynthetic process"/>
    <property type="evidence" value="ECO:0007669"/>
    <property type="project" value="InterPro"/>
</dbReference>
<reference evidence="6 7" key="1">
    <citation type="submission" date="2018-10" db="EMBL/GenBank/DDBJ databases">
        <title>Marmoricola sp. 4Q3S-7 whole genome shotgun sequence.</title>
        <authorList>
            <person name="Li F."/>
        </authorList>
    </citation>
    <scope>NUCLEOTIDE SEQUENCE [LARGE SCALE GENOMIC DNA]</scope>
    <source>
        <strain evidence="6 7">4Q3S-7</strain>
    </source>
</reference>
<dbReference type="Proteomes" id="UP000281708">
    <property type="component" value="Unassembled WGS sequence"/>
</dbReference>
<dbReference type="OrthoDB" id="9782855at2"/>
<dbReference type="Gene3D" id="3.40.50.150">
    <property type="entry name" value="Vaccinia Virus protein VP39"/>
    <property type="match status" value="1"/>
</dbReference>
<evidence type="ECO:0000256" key="5">
    <source>
        <dbReference type="ARBA" id="ARBA00023098"/>
    </source>
</evidence>
<organism evidence="6 7">
    <name type="scientific">Nocardioides mangrovicus</name>
    <dbReference type="NCBI Taxonomy" id="2478913"/>
    <lineage>
        <taxon>Bacteria</taxon>
        <taxon>Bacillati</taxon>
        <taxon>Actinomycetota</taxon>
        <taxon>Actinomycetes</taxon>
        <taxon>Propionibacteriales</taxon>
        <taxon>Nocardioidaceae</taxon>
        <taxon>Nocardioides</taxon>
    </lineage>
</organism>
<evidence type="ECO:0000313" key="7">
    <source>
        <dbReference type="Proteomes" id="UP000281708"/>
    </source>
</evidence>
<dbReference type="RefSeq" id="WP_121807031.1">
    <property type="nucleotide sequence ID" value="NZ_RDBE01000010.1"/>
</dbReference>
<dbReference type="GO" id="GO:0032259">
    <property type="term" value="P:methylation"/>
    <property type="evidence" value="ECO:0007669"/>
    <property type="project" value="UniProtKB-KW"/>
</dbReference>
<dbReference type="PANTHER" id="PTHR43667:SF2">
    <property type="entry name" value="FATTY ACID C-METHYL TRANSFERASE"/>
    <property type="match status" value="1"/>
</dbReference>
<sequence length="426" mass="47285">MATYADSHVDTHLLDIARWPDLAPIRASVQGRVETAVARRLFTAAVGRLPVSVRFPDGRVVGTGGPTMTVLDEDSFFRRLGSGKLIGFGESYMAGDWEAEDLGGFLTVLAAQMASLVPEPLQRLRALVVARHPASERNIEANTQRNIARHYDLSNDMFATFLDETMTYSSALFAEEPTTGSTARADLAEAQRRKIDRLLDQAGVGAGTRVLEIGTGWGELCIRAAERGATVTSVTLSEEQKSLAEERIAAAGHSDAVTVELKDYRAVEGEYDAVLSVEMIEAVGYEFWPTYFETIDRLLAPGGKAAIQAITMPHDRMLATRSTYTWVNKYIFPGGFLPSVEAIEQVTRDHTSLRVGDRLSMGHHYAETLRLWDQAFLAAHDRVHQLGFDSVFDRMWHFYLEYSRAGFASGYIDVNQITLQRKAEER</sequence>
<evidence type="ECO:0000256" key="4">
    <source>
        <dbReference type="ARBA" id="ARBA00022691"/>
    </source>
</evidence>
<name>A0A3L8NY17_9ACTN</name>
<dbReference type="GO" id="GO:0008168">
    <property type="term" value="F:methyltransferase activity"/>
    <property type="evidence" value="ECO:0007669"/>
    <property type="project" value="UniProtKB-KW"/>
</dbReference>
<comment type="caution">
    <text evidence="6">The sequence shown here is derived from an EMBL/GenBank/DDBJ whole genome shotgun (WGS) entry which is preliminary data.</text>
</comment>
<keyword evidence="3 6" id="KW-0808">Transferase</keyword>
<dbReference type="Pfam" id="PF02353">
    <property type="entry name" value="CMAS"/>
    <property type="match status" value="1"/>
</dbReference>
<dbReference type="EMBL" id="RDBE01000010">
    <property type="protein sequence ID" value="RLV47527.1"/>
    <property type="molecule type" value="Genomic_DNA"/>
</dbReference>